<sequence>MKIIMSILKDKFKTIFLLLAFLCLSCNKEEKIIDKLVGQWEIREITYNGVNYKEDLYLNFMVFENDNKISIPESIHFEKDYIAT</sequence>
<dbReference type="Proteomes" id="UP001278738">
    <property type="component" value="Unassembled WGS sequence"/>
</dbReference>
<evidence type="ECO:0000313" key="1">
    <source>
        <dbReference type="EMBL" id="MDX6183799.1"/>
    </source>
</evidence>
<evidence type="ECO:0000313" key="2">
    <source>
        <dbReference type="EMBL" id="MDX6187240.1"/>
    </source>
</evidence>
<dbReference type="Proteomes" id="UP001270053">
    <property type="component" value="Unassembled WGS sequence"/>
</dbReference>
<dbReference type="EMBL" id="JAWXVG010000010">
    <property type="protein sequence ID" value="MDX6183799.1"/>
    <property type="molecule type" value="Genomic_DNA"/>
</dbReference>
<comment type="caution">
    <text evidence="2">The sequence shown here is derived from an EMBL/GenBank/DDBJ whole genome shotgun (WGS) entry which is preliminary data.</text>
</comment>
<evidence type="ECO:0008006" key="5">
    <source>
        <dbReference type="Google" id="ProtNLM"/>
    </source>
</evidence>
<keyword evidence="4" id="KW-1185">Reference proteome</keyword>
<protein>
    <recommendedName>
        <fullName evidence="5">Lipocalin-like domain-containing protein</fullName>
    </recommendedName>
</protein>
<reference evidence="2 4" key="1">
    <citation type="submission" date="2023-11" db="EMBL/GenBank/DDBJ databases">
        <title>Unpublished Manusciprt.</title>
        <authorList>
            <person name="Saticioglu I.B."/>
            <person name="Ay H."/>
            <person name="Ajmi N."/>
            <person name="Altun S."/>
            <person name="Duman M."/>
        </authorList>
    </citation>
    <scope>NUCLEOTIDE SEQUENCE</scope>
    <source>
        <strain evidence="1 4">Fl-33</strain>
        <strain evidence="2">Fl-77</strain>
    </source>
</reference>
<accession>A0AAJ2W2D6</accession>
<proteinExistence type="predicted"/>
<dbReference type="RefSeq" id="WP_229974201.1">
    <property type="nucleotide sequence ID" value="NZ_CP087133.1"/>
</dbReference>
<dbReference type="EMBL" id="JAWXVH010000011">
    <property type="protein sequence ID" value="MDX6187240.1"/>
    <property type="molecule type" value="Genomic_DNA"/>
</dbReference>
<evidence type="ECO:0000313" key="3">
    <source>
        <dbReference type="Proteomes" id="UP001270053"/>
    </source>
</evidence>
<name>A0AAJ2W2D6_9FLAO</name>
<gene>
    <name evidence="1" type="ORF">SGQ18_16675</name>
    <name evidence="2" type="ORF">SGQ44_15860</name>
</gene>
<evidence type="ECO:0000313" key="4">
    <source>
        <dbReference type="Proteomes" id="UP001278738"/>
    </source>
</evidence>
<dbReference type="AlphaFoldDB" id="A0AAJ2W2D6"/>
<organism evidence="2 3">
    <name type="scientific">Flavobacterium flavipigmentatum</name>
    <dbReference type="NCBI Taxonomy" id="2893884"/>
    <lineage>
        <taxon>Bacteria</taxon>
        <taxon>Pseudomonadati</taxon>
        <taxon>Bacteroidota</taxon>
        <taxon>Flavobacteriia</taxon>
        <taxon>Flavobacteriales</taxon>
        <taxon>Flavobacteriaceae</taxon>
        <taxon>Flavobacterium</taxon>
    </lineage>
</organism>